<dbReference type="InterPro" id="IPR026989">
    <property type="entry name" value="TnpV"/>
</dbReference>
<dbReference type="Proteomes" id="UP000230781">
    <property type="component" value="Chromosome"/>
</dbReference>
<evidence type="ECO:0000313" key="2">
    <source>
        <dbReference type="Proteomes" id="UP000230781"/>
    </source>
</evidence>
<dbReference type="Pfam" id="PF14198">
    <property type="entry name" value="TnpV"/>
    <property type="match status" value="1"/>
</dbReference>
<dbReference type="AlphaFoldDB" id="A0A2D3PQT5"/>
<protein>
    <submittedName>
        <fullName evidence="1">TnpV protein</fullName>
    </submittedName>
</protein>
<accession>A0A2D3PQT5</accession>
<evidence type="ECO:0000313" key="1">
    <source>
        <dbReference type="EMBL" id="ATV70062.1"/>
    </source>
</evidence>
<proteinExistence type="predicted"/>
<dbReference type="EMBL" id="CP024704">
    <property type="protein sequence ID" value="ATV70062.1"/>
    <property type="molecule type" value="Genomic_DNA"/>
</dbReference>
<organism evidence="1 2">
    <name type="scientific">Fusobacterium pseudoperiodonticum</name>
    <dbReference type="NCBI Taxonomy" id="2663009"/>
    <lineage>
        <taxon>Bacteria</taxon>
        <taxon>Fusobacteriati</taxon>
        <taxon>Fusobacteriota</taxon>
        <taxon>Fusobacteriia</taxon>
        <taxon>Fusobacteriales</taxon>
        <taxon>Fusobacteriaceae</taxon>
        <taxon>Fusobacterium</taxon>
    </lineage>
</organism>
<reference evidence="1 2" key="1">
    <citation type="submission" date="2017-11" db="EMBL/GenBank/DDBJ databases">
        <title>Genome sequencing of Fusobacterium periodonticum KCOM 2555.</title>
        <authorList>
            <person name="Kook J.-K."/>
            <person name="Park S.-N."/>
            <person name="Lim Y.K."/>
        </authorList>
    </citation>
    <scope>NUCLEOTIDE SEQUENCE [LARGE SCALE GENOMIC DNA]</scope>
    <source>
        <strain evidence="1 2">KCOM 2555</strain>
    </source>
</reference>
<name>A0A2D3PQT5_9FUSO</name>
<gene>
    <name evidence="1" type="ORF">CTM98_05005</name>
</gene>
<dbReference type="RefSeq" id="WP_100026212.1">
    <property type="nucleotide sequence ID" value="NZ_CAUSAS010000014.1"/>
</dbReference>
<sequence length="152" mass="17834">MKKEILAGKEYIVENGLYYPVNKECIFEKMGGAYRLVEIDKEYNVKVLVPDIEFEDIDNSKLNSIGRARLKYLQDYNKDKYLVFIATGELMSHLLSIQEEAEQMRENMLPSMKKEWGLTEQLKIDNQMEWVGLMNNLEATIKEIILNELVYV</sequence>